<reference evidence="1" key="2">
    <citation type="submission" date="2020-05" db="EMBL/GenBank/DDBJ databases">
        <authorList>
            <person name="Kim H.-S."/>
            <person name="Proctor R.H."/>
            <person name="Brown D.W."/>
        </authorList>
    </citation>
    <scope>NUCLEOTIDE SEQUENCE</scope>
    <source>
        <strain evidence="1">NRRL 20472</strain>
    </source>
</reference>
<dbReference type="EMBL" id="JABEXW010000465">
    <property type="protein sequence ID" value="KAF4963546.1"/>
    <property type="molecule type" value="Genomic_DNA"/>
</dbReference>
<proteinExistence type="predicted"/>
<protein>
    <submittedName>
        <fullName evidence="1">Uncharacterized protein</fullName>
    </submittedName>
</protein>
<accession>A0A8H4TSV5</accession>
<keyword evidence="2" id="KW-1185">Reference proteome</keyword>
<dbReference type="AlphaFoldDB" id="A0A8H4TSV5"/>
<gene>
    <name evidence="1" type="ORF">FSARC_8451</name>
</gene>
<sequence length="316" mass="36181">MFERRSLEGFVQICDIPRLTSQVHTLRICIRHILPLDERRHYDDTEGVEDDAENDGDTYGTWTSEDSLLRLKRQHELMKNYAFLKCFQEALQKLTRCKTIVFTDGKLPRDVCSPAEDVDPSRYHGLVLKSGDSIAFVSKSLDVVLNGPNLPHLEAITFDIGQFSIKNRDGLKPTMLPSLSGLVANVRRLSLNLDHKLNNTPELRTFVSGFPELRELRLEVTDEDWMFGTLPFLSNIAIPKLRKLNLEGLACEMHELNDFLLQHQDTLSHIVLDRVLLHGTRSWDRIHQTLSHRLDLQEIVMKNLGIAGDEIAKSYS</sequence>
<comment type="caution">
    <text evidence="1">The sequence shown here is derived from an EMBL/GenBank/DDBJ whole genome shotgun (WGS) entry which is preliminary data.</text>
</comment>
<evidence type="ECO:0000313" key="1">
    <source>
        <dbReference type="EMBL" id="KAF4963546.1"/>
    </source>
</evidence>
<reference evidence="1" key="1">
    <citation type="journal article" date="2020" name="BMC Genomics">
        <title>Correction to: Identification and distribution of gene clusters required for synthesis of sphingolipid metabolism inhibitors in diverse species of the filamentous fungus Fusarium.</title>
        <authorList>
            <person name="Kim H.S."/>
            <person name="Lohmar J.M."/>
            <person name="Busman M."/>
            <person name="Brown D.W."/>
            <person name="Naumann T.A."/>
            <person name="Divon H.H."/>
            <person name="Lysoe E."/>
            <person name="Uhlig S."/>
            <person name="Proctor R.H."/>
        </authorList>
    </citation>
    <scope>NUCLEOTIDE SEQUENCE</scope>
    <source>
        <strain evidence="1">NRRL 20472</strain>
    </source>
</reference>
<organism evidence="1 2">
    <name type="scientific">Fusarium sarcochroum</name>
    <dbReference type="NCBI Taxonomy" id="1208366"/>
    <lineage>
        <taxon>Eukaryota</taxon>
        <taxon>Fungi</taxon>
        <taxon>Dikarya</taxon>
        <taxon>Ascomycota</taxon>
        <taxon>Pezizomycotina</taxon>
        <taxon>Sordariomycetes</taxon>
        <taxon>Hypocreomycetidae</taxon>
        <taxon>Hypocreales</taxon>
        <taxon>Nectriaceae</taxon>
        <taxon>Fusarium</taxon>
        <taxon>Fusarium lateritium species complex</taxon>
    </lineage>
</organism>
<evidence type="ECO:0000313" key="2">
    <source>
        <dbReference type="Proteomes" id="UP000622797"/>
    </source>
</evidence>
<dbReference type="Proteomes" id="UP000622797">
    <property type="component" value="Unassembled WGS sequence"/>
</dbReference>
<name>A0A8H4TSV5_9HYPO</name>